<feature type="compositionally biased region" description="Polar residues" evidence="4">
    <location>
        <begin position="1607"/>
        <end position="1620"/>
    </location>
</feature>
<evidence type="ECO:0000256" key="4">
    <source>
        <dbReference type="SAM" id="MobiDB-lite"/>
    </source>
</evidence>
<evidence type="ECO:0000259" key="5">
    <source>
        <dbReference type="PROSITE" id="PS52035"/>
    </source>
</evidence>
<dbReference type="GO" id="GO:0006508">
    <property type="term" value="P:proteolysis"/>
    <property type="evidence" value="ECO:0007669"/>
    <property type="project" value="InterPro"/>
</dbReference>
<feature type="region of interest" description="Disordered" evidence="4">
    <location>
        <begin position="735"/>
        <end position="757"/>
    </location>
</feature>
<feature type="region of interest" description="Disordered" evidence="4">
    <location>
        <begin position="86"/>
        <end position="113"/>
    </location>
</feature>
<accession>A0A0N1PEA1</accession>
<feature type="region of interest" description="Disordered" evidence="4">
    <location>
        <begin position="1659"/>
        <end position="1761"/>
    </location>
</feature>
<gene>
    <name evidence="6" type="ORF">ABL78_4052</name>
</gene>
<dbReference type="Gene3D" id="3.40.630.10">
    <property type="entry name" value="Zn peptidases"/>
    <property type="match status" value="1"/>
</dbReference>
<feature type="region of interest" description="Disordered" evidence="4">
    <location>
        <begin position="1092"/>
        <end position="1148"/>
    </location>
</feature>
<feature type="compositionally biased region" description="Low complexity" evidence="4">
    <location>
        <begin position="103"/>
        <end position="113"/>
    </location>
</feature>
<dbReference type="PANTHER" id="PTHR12756">
    <property type="entry name" value="CYTOSOLIC CARBOXYPEPTIDASE"/>
    <property type="match status" value="1"/>
</dbReference>
<feature type="compositionally biased region" description="Low complexity" evidence="4">
    <location>
        <begin position="27"/>
        <end position="58"/>
    </location>
</feature>
<evidence type="ECO:0000256" key="3">
    <source>
        <dbReference type="PROSITE-ProRule" id="PRU01379"/>
    </source>
</evidence>
<dbReference type="InterPro" id="IPR050821">
    <property type="entry name" value="Cytosolic_carboxypeptidase"/>
</dbReference>
<reference evidence="6 7" key="1">
    <citation type="journal article" date="2015" name="PLoS Pathog.">
        <title>Leptomonas seymouri: Adaptations to the Dixenous Life Cycle Analyzed by Genome Sequencing, Transcriptome Profiling and Co-infection with Leishmania donovani.</title>
        <authorList>
            <person name="Kraeva N."/>
            <person name="Butenko A."/>
            <person name="Hlavacova J."/>
            <person name="Kostygov A."/>
            <person name="Myskova J."/>
            <person name="Grybchuk D."/>
            <person name="Lestinova T."/>
            <person name="Votypka J."/>
            <person name="Volf P."/>
            <person name="Opperdoes F."/>
            <person name="Flegontov P."/>
            <person name="Lukes J."/>
            <person name="Yurchenko V."/>
        </authorList>
    </citation>
    <scope>NUCLEOTIDE SEQUENCE [LARGE SCALE GENOMIC DNA]</scope>
    <source>
        <strain evidence="6 7">ATCC 30220</strain>
    </source>
</reference>
<feature type="active site" description="Proton donor/acceptor" evidence="3">
    <location>
        <position position="1462"/>
    </location>
</feature>
<evidence type="ECO:0000256" key="2">
    <source>
        <dbReference type="ARBA" id="ARBA00005988"/>
    </source>
</evidence>
<comment type="similarity">
    <text evidence="2 3">Belongs to the peptidase M14 family.</text>
</comment>
<feature type="region of interest" description="Disordered" evidence="4">
    <location>
        <begin position="1590"/>
        <end position="1628"/>
    </location>
</feature>
<dbReference type="OrthoDB" id="10253041at2759"/>
<feature type="region of interest" description="Disordered" evidence="4">
    <location>
        <begin position="1373"/>
        <end position="1406"/>
    </location>
</feature>
<evidence type="ECO:0000256" key="1">
    <source>
        <dbReference type="ARBA" id="ARBA00001947"/>
    </source>
</evidence>
<keyword evidence="6" id="KW-0378">Hydrolase</keyword>
<proteinExistence type="inferred from homology"/>
<comment type="caution">
    <text evidence="6">The sequence shown here is derived from an EMBL/GenBank/DDBJ whole genome shotgun (WGS) entry which is preliminary data.</text>
</comment>
<dbReference type="Gene3D" id="2.60.40.3120">
    <property type="match status" value="1"/>
</dbReference>
<keyword evidence="7" id="KW-1185">Reference proteome</keyword>
<dbReference type="OMA" id="FMADCRE"/>
<feature type="region of interest" description="Disordered" evidence="4">
    <location>
        <begin position="145"/>
        <end position="179"/>
    </location>
</feature>
<keyword evidence="6" id="KW-0645">Protease</keyword>
<dbReference type="VEuPathDB" id="TriTrypDB:Lsey_0112_0060"/>
<feature type="domain" description="Peptidase M14" evidence="5">
    <location>
        <begin position="1174"/>
        <end position="1494"/>
    </location>
</feature>
<sequence length="1761" mass="189609">MSLAASSRDARPPVIAPKRGSSSVRRLALAANAPLSSSEATRSTSTAKAKSSNSGAKTRSTPVSAAAKRIAAKGASLRMRMPYLRLDAPPLPTTPVESKAHLSSPPSQRSFSSNANIHGAAQWVKSSYLAIPEALQQVKKVCNASKDSEHKESSIMAGSTNGRESRFNRPEWAAGDKSSDASKDATTVIQNIEIIQGMLFASLQTTTAGEALAQLPPRHAAAADSLVQRSKSCNSPLESRSISSFSGLFLSRKDRRKAWALLLHKQTHALPLLVNAARSPLATREADVEAAILTFLYNVLRYMSGERQRKAVLLCEKLGLVRACTAVLLENRRRLRHGVAMSSAHTPWRRACEAAALLFTLGYTFNVKLSAAFRLSQSLDCTLACAFSVFGVVETEFAAFQQTVRLAGTDKSLGEAVKAHALTHTRNDTLKALRNFQARSQWSVTAFSHFCFALFVFTGNAASAKELGSRGAELCATTIAMTTYFLSQVAPVLLTNVVYKRQEDTLHPTVGPLLAVDHAHWAPAWVVKMLRHVELMLLWCVALLHRLGSYSKVQGTVSALALRSHVPRGCLIFLAPPSKEAVQLAPRRECVHVVLLLLGALLKANRVGVLADMSDFGGLKALVTSILGLNEAAAQQWHHYYIQLASMYGCLHLPAIAGHSPCYIDQRIPASLRRLLPTSPAAASAAADHLGTSGSKDFKGGNDIACAPLQRNLAATAAAAAPPSSLYAVPLPPEEAHAQHDGDSVSLHTNSTGAQGLSPAERFESEPDVVLGPQWFQSPASQGIDLNDGLLLVDTKPNLFSPELLHGTVDPASALSEFPEGQLPWPFMDVPPPTTAEHWQGKSSHISSVTEDDHFRIPLKEVPQEDRIRVLRHHIARLVRLDEAACDTTDNPHLYKVVFERRNGAGSIVAEAEADAAVQPSQDGISFFSDFECGNLQRAVEVADNEFDLVLAWDTATNSYTQWFNFGVRNFTPGKTYYFNILNMEKLGSTFNEGQKLLLLHVPECSGGSLSPGTQKSRAPPRWQRAGHNIFYFRNSYERPARAHFFPKGVEAGNRPAATTGGGGGGAACPHVSPTTGAPQRFSPVRVNICTPPPRLSPSRTPRPPPPVVAKKRVPAMPTLSPAGANHGNSTANGGSNGDEGDDGGRKQRNYFTVTFSVTMPSEGSGRVYLANCFPYSYTELRQHVSWLAAQTQHSTTNALRVQSLCVTPGGLEVPLLTVTALHRRDSGEPYTVEEIRRRPIALLVARVHPGETNASWVMQGLLDALLRPTAATAEWTALLCENIVFKIVPMLNADGVMMGNHRCSFAGMDMNRDYLEPKAELNPALYALKQLLRHWKQEEGRQTVMFADFHGHSRAKNFLVYGCTSETIRGATSHLGGKDRNTKGRSGDGAGDGGRRRRVRVRQTSTDAPLGPEKFLAVLLNHLFPSFSLSQSSYAVTKDKASSARVVLYDEFGVRMSYGFEATMVGGRLCVPSMLLPLADPAGAGRMLWKEEVHYSPVVFHAMGEAFICSFAVLLEQWITVTKAAAATSESCSSSNGNDKLHKCGAEVQGGCSADVVQALWSATAAAGSGRDAPKGPLEELAKDISCTPRAGPYASATRGDRRQGELTSLSPNTITNGTAPHSAVAHPPAVSAAGQLDALNYLFLAHQREAAVLEGDYEDADDDADQRTVDDSDVSSLVDGSDTEVVGKMQRAGRGEKGDSGDDLEAGERSPSSAPSDSGSDDHDWSGFNSSESSAGEDIDVERSSACSIDEDIPTNLFK</sequence>
<comment type="cofactor">
    <cofactor evidence="1">
        <name>Zn(2+)</name>
        <dbReference type="ChEBI" id="CHEBI:29105"/>
    </cofactor>
</comment>
<dbReference type="Proteomes" id="UP000038009">
    <property type="component" value="Unassembled WGS sequence"/>
</dbReference>
<feature type="compositionally biased region" description="Pro residues" evidence="4">
    <location>
        <begin position="1092"/>
        <end position="1108"/>
    </location>
</feature>
<dbReference type="GO" id="GO:0004181">
    <property type="term" value="F:metallocarboxypeptidase activity"/>
    <property type="evidence" value="ECO:0007669"/>
    <property type="project" value="InterPro"/>
</dbReference>
<dbReference type="PANTHER" id="PTHR12756:SF11">
    <property type="entry name" value="CYTOSOLIC CARBOXYPEPTIDASE 1"/>
    <property type="match status" value="1"/>
</dbReference>
<dbReference type="EMBL" id="LJSK01000112">
    <property type="protein sequence ID" value="KPI86862.1"/>
    <property type="molecule type" value="Genomic_DNA"/>
</dbReference>
<organism evidence="6 7">
    <name type="scientific">Leptomonas seymouri</name>
    <dbReference type="NCBI Taxonomy" id="5684"/>
    <lineage>
        <taxon>Eukaryota</taxon>
        <taxon>Discoba</taxon>
        <taxon>Euglenozoa</taxon>
        <taxon>Kinetoplastea</taxon>
        <taxon>Metakinetoplastina</taxon>
        <taxon>Trypanosomatida</taxon>
        <taxon>Trypanosomatidae</taxon>
        <taxon>Leishmaniinae</taxon>
        <taxon>Leptomonas</taxon>
    </lineage>
</organism>
<feature type="compositionally biased region" description="Polar residues" evidence="4">
    <location>
        <begin position="746"/>
        <end position="755"/>
    </location>
</feature>
<dbReference type="InterPro" id="IPR000834">
    <property type="entry name" value="Peptidase_M14"/>
</dbReference>
<protein>
    <submittedName>
        <fullName evidence="6">Zinc carboxypeptidase putative metallo-peptidase Clan MC Family M14</fullName>
    </submittedName>
</protein>
<evidence type="ECO:0000313" key="6">
    <source>
        <dbReference type="EMBL" id="KPI86862.1"/>
    </source>
</evidence>
<feature type="compositionally biased region" description="Basic and acidic residues" evidence="4">
    <location>
        <begin position="1377"/>
        <end position="1387"/>
    </location>
</feature>
<dbReference type="GO" id="GO:0008270">
    <property type="term" value="F:zinc ion binding"/>
    <property type="evidence" value="ECO:0007669"/>
    <property type="project" value="InterPro"/>
</dbReference>
<dbReference type="Pfam" id="PF00246">
    <property type="entry name" value="Peptidase_M14"/>
    <property type="match status" value="1"/>
</dbReference>
<dbReference type="PROSITE" id="PS52035">
    <property type="entry name" value="PEPTIDASE_M14"/>
    <property type="match status" value="1"/>
</dbReference>
<evidence type="ECO:0000313" key="7">
    <source>
        <dbReference type="Proteomes" id="UP000038009"/>
    </source>
</evidence>
<dbReference type="SUPFAM" id="SSF53187">
    <property type="entry name" value="Zn-dependent exopeptidases"/>
    <property type="match status" value="1"/>
</dbReference>
<keyword evidence="6" id="KW-0121">Carboxypeptidase</keyword>
<name>A0A0N1PEA1_LEPSE</name>
<feature type="region of interest" description="Disordered" evidence="4">
    <location>
        <begin position="1"/>
        <end position="69"/>
    </location>
</feature>